<dbReference type="Proteomes" id="UP001049176">
    <property type="component" value="Chromosome 2"/>
</dbReference>
<organism evidence="2 3">
    <name type="scientific">Marasmius oreades</name>
    <name type="common">fairy-ring Marasmius</name>
    <dbReference type="NCBI Taxonomy" id="181124"/>
    <lineage>
        <taxon>Eukaryota</taxon>
        <taxon>Fungi</taxon>
        <taxon>Dikarya</taxon>
        <taxon>Basidiomycota</taxon>
        <taxon>Agaricomycotina</taxon>
        <taxon>Agaricomycetes</taxon>
        <taxon>Agaricomycetidae</taxon>
        <taxon>Agaricales</taxon>
        <taxon>Marasmiineae</taxon>
        <taxon>Marasmiaceae</taxon>
        <taxon>Marasmius</taxon>
    </lineage>
</organism>
<name>A0A9P7UZT3_9AGAR</name>
<accession>A0A9P7UZT3</accession>
<proteinExistence type="predicted"/>
<keyword evidence="3" id="KW-1185">Reference proteome</keyword>
<feature type="region of interest" description="Disordered" evidence="1">
    <location>
        <begin position="1"/>
        <end position="37"/>
    </location>
</feature>
<feature type="compositionally biased region" description="Low complexity" evidence="1">
    <location>
        <begin position="15"/>
        <end position="24"/>
    </location>
</feature>
<dbReference type="EMBL" id="CM032182">
    <property type="protein sequence ID" value="KAG7097657.1"/>
    <property type="molecule type" value="Genomic_DNA"/>
</dbReference>
<protein>
    <submittedName>
        <fullName evidence="2">Uncharacterized protein</fullName>
    </submittedName>
</protein>
<dbReference type="AlphaFoldDB" id="A0A9P7UZT3"/>
<evidence type="ECO:0000256" key="1">
    <source>
        <dbReference type="SAM" id="MobiDB-lite"/>
    </source>
</evidence>
<dbReference type="GeneID" id="66074061"/>
<sequence>MPKKLLPSSDASNLSPSTTTSSFKTPRHDDSFAGKGVRLTFSRGRNRCSEKPFETTILSRKYRKSRHTPQTHCHSIECFNLPRQNVFPHATRRVVLAGSSFRFHD</sequence>
<reference evidence="2" key="1">
    <citation type="journal article" date="2021" name="Genome Biol. Evol.">
        <title>The assembled and annotated genome of the fairy-ring fungus Marasmius oreades.</title>
        <authorList>
            <person name="Hiltunen M."/>
            <person name="Ament-Velasquez S.L."/>
            <person name="Johannesson H."/>
        </authorList>
    </citation>
    <scope>NUCLEOTIDE SEQUENCE</scope>
    <source>
        <strain evidence="2">03SP1</strain>
    </source>
</reference>
<comment type="caution">
    <text evidence="2">The sequence shown here is derived from an EMBL/GenBank/DDBJ whole genome shotgun (WGS) entry which is preliminary data.</text>
</comment>
<dbReference type="RefSeq" id="XP_043014127.1">
    <property type="nucleotide sequence ID" value="XM_043149521.1"/>
</dbReference>
<evidence type="ECO:0000313" key="2">
    <source>
        <dbReference type="EMBL" id="KAG7097657.1"/>
    </source>
</evidence>
<evidence type="ECO:0000313" key="3">
    <source>
        <dbReference type="Proteomes" id="UP001049176"/>
    </source>
</evidence>
<dbReference type="KEGG" id="more:E1B28_004985"/>
<gene>
    <name evidence="2" type="ORF">E1B28_004985</name>
</gene>